<sequence>MSIKDWIITKLGGYTSNEYSKLNKLYKTTHKEKEDALIEIERLTNKGTFELIARNLLGAINIYEEKEFINLEEEPYRNIVCIAYEIRGILENCYKGKLTYPEELLLLKTEEMKSSDYRKKQWEKEEKGRQIFKEKQKGEMEKWKKQLI</sequence>
<name>A0AAP4PZY5_9BACT</name>
<evidence type="ECO:0000313" key="2">
    <source>
        <dbReference type="Proteomes" id="UP001171508"/>
    </source>
</evidence>
<dbReference type="AlphaFoldDB" id="A0AAP4PZY5"/>
<evidence type="ECO:0000313" key="1">
    <source>
        <dbReference type="EMBL" id="MDN5133103.1"/>
    </source>
</evidence>
<proteinExistence type="predicted"/>
<protein>
    <submittedName>
        <fullName evidence="1">Uncharacterized protein</fullName>
    </submittedName>
</protein>
<comment type="caution">
    <text evidence="1">The sequence shown here is derived from an EMBL/GenBank/DDBJ whole genome shotgun (WGS) entry which is preliminary data.</text>
</comment>
<gene>
    <name evidence="1" type="ORF">PJV92_10255</name>
</gene>
<reference evidence="1" key="1">
    <citation type="journal article" date="2023" name="Microorganisms">
        <title>Genomic Characterization of Arcobacter butzleri Strains Isolated from Various Sources in Lithuania.</title>
        <authorList>
            <person name="Uljanovas D."/>
            <person name="Golz G."/>
            <person name="Fleischmann S."/>
            <person name="Kudirkiene E."/>
            <person name="Kasetiene N."/>
            <person name="Grineviciene A."/>
            <person name="Tamuleviciene E."/>
            <person name="Aksomaitiene J."/>
            <person name="Alter T."/>
            <person name="Malakauskas M."/>
        </authorList>
    </citation>
    <scope>NUCLEOTIDE SEQUENCE</scope>
    <source>
        <strain evidence="1">H19</strain>
    </source>
</reference>
<reference evidence="1" key="2">
    <citation type="submission" date="2023-01" db="EMBL/GenBank/DDBJ databases">
        <authorList>
            <person name="Uljanovas D."/>
        </authorList>
    </citation>
    <scope>NUCLEOTIDE SEQUENCE</scope>
    <source>
        <strain evidence="1">H19</strain>
    </source>
</reference>
<dbReference type="Proteomes" id="UP001171508">
    <property type="component" value="Unassembled WGS sequence"/>
</dbReference>
<dbReference type="EMBL" id="JAQJJM010000029">
    <property type="protein sequence ID" value="MDN5133103.1"/>
    <property type="molecule type" value="Genomic_DNA"/>
</dbReference>
<organism evidence="1 2">
    <name type="scientific">Aliarcobacter butzleri</name>
    <dbReference type="NCBI Taxonomy" id="28197"/>
    <lineage>
        <taxon>Bacteria</taxon>
        <taxon>Pseudomonadati</taxon>
        <taxon>Campylobacterota</taxon>
        <taxon>Epsilonproteobacteria</taxon>
        <taxon>Campylobacterales</taxon>
        <taxon>Arcobacteraceae</taxon>
        <taxon>Aliarcobacter</taxon>
    </lineage>
</organism>
<dbReference type="RefSeq" id="WP_301344318.1">
    <property type="nucleotide sequence ID" value="NZ_JAPZCV010000029.1"/>
</dbReference>
<accession>A0AAP4PZY5</accession>